<evidence type="ECO:0000313" key="2">
    <source>
        <dbReference type="EMBL" id="EAU63206.1"/>
    </source>
</evidence>
<organism evidence="2 3">
    <name type="scientific">Stigmatella aurantiaca (strain DW4/3-1)</name>
    <dbReference type="NCBI Taxonomy" id="378806"/>
    <lineage>
        <taxon>Bacteria</taxon>
        <taxon>Pseudomonadati</taxon>
        <taxon>Myxococcota</taxon>
        <taxon>Myxococcia</taxon>
        <taxon>Myxococcales</taxon>
        <taxon>Cystobacterineae</taxon>
        <taxon>Archangiaceae</taxon>
        <taxon>Stigmatella</taxon>
    </lineage>
</organism>
<comment type="caution">
    <text evidence="2">The sequence shown here is derived from an EMBL/GenBank/DDBJ whole genome shotgun (WGS) entry which is preliminary data.</text>
</comment>
<accession>Q08RV3</accession>
<protein>
    <submittedName>
        <fullName evidence="2">FtsQ</fullName>
    </submittedName>
</protein>
<feature type="region of interest" description="Disordered" evidence="1">
    <location>
        <begin position="338"/>
        <end position="429"/>
    </location>
</feature>
<feature type="compositionally biased region" description="Basic residues" evidence="1">
    <location>
        <begin position="361"/>
        <end position="372"/>
    </location>
</feature>
<dbReference type="EMBL" id="AAMD01000176">
    <property type="protein sequence ID" value="EAU63206.1"/>
    <property type="molecule type" value="Genomic_DNA"/>
</dbReference>
<dbReference type="AlphaFoldDB" id="Q08RV3"/>
<feature type="compositionally biased region" description="Low complexity" evidence="1">
    <location>
        <begin position="583"/>
        <end position="598"/>
    </location>
</feature>
<feature type="compositionally biased region" description="Low complexity" evidence="1">
    <location>
        <begin position="380"/>
        <end position="393"/>
    </location>
</feature>
<proteinExistence type="predicted"/>
<evidence type="ECO:0000256" key="1">
    <source>
        <dbReference type="SAM" id="MobiDB-lite"/>
    </source>
</evidence>
<feature type="region of interest" description="Disordered" evidence="1">
    <location>
        <begin position="481"/>
        <end position="608"/>
    </location>
</feature>
<gene>
    <name evidence="2" type="ORF">STIAU_4098</name>
</gene>
<evidence type="ECO:0000313" key="3">
    <source>
        <dbReference type="Proteomes" id="UP000032702"/>
    </source>
</evidence>
<sequence length="608" mass="63367">MNLSVEELETGLTQRGFEKFGREAQVPVAQPVEHPALIVRHELQHHQLSPGLEQPPGLGQHRGGGLHVVQALGDDDEIPLAGRQRQAVQVLAQELDVGAALARGPLLRLRERLRVLIDGPHPAGPAGNGHREGAGATTEVRHIEGRQQRGQRARPQGPGLARLEQPLVERLPVLPGAEQILQPGGVSRVVLGLLRQADERPAAVGLLQGEGVVAEARLPLLADKAQPLELAQVVGHRGLGHAHQGHQFRHVQRSLGHEAQDPQPCRVSKDAKGLGEDIHIGESTYIDSRDDTTRIRDAARCPPGDTRLCGRHGLPHLAPTPRRQTHRARPLRGLFRFLRSRRLPEGPGQRGAPAGGLRGHLGGRHGGGARRGGHADSRDGGVAAEADAGELLGSRPAGGGEGRAKGAWLHGPAQGPAVPDAAGGQPAGAHLRGVAAPAALGGREPHPGHARCVHLGRAGTGHPRHLCLPGAVPLGAHRPVALLGRRPGGQGACPGAERERDRQGPGRPPRALPPEQDAQGGGRPLGVRPGIGDGLLGPAARPLPASAEPVGDAEGARVRRHLQPAPCDSDHPGARLRRHGSSPAVRGARPGAAAPEVRSLMSGGLSGS</sequence>
<name>Q08RV3_STIAD</name>
<dbReference type="Proteomes" id="UP000032702">
    <property type="component" value="Unassembled WGS sequence"/>
</dbReference>
<feature type="compositionally biased region" description="Gly residues" evidence="1">
    <location>
        <begin position="519"/>
        <end position="535"/>
    </location>
</feature>
<reference evidence="2 3" key="1">
    <citation type="submission" date="2006-04" db="EMBL/GenBank/DDBJ databases">
        <authorList>
            <person name="Nierman W.C."/>
        </authorList>
    </citation>
    <scope>NUCLEOTIDE SEQUENCE [LARGE SCALE GENOMIC DNA]</scope>
    <source>
        <strain evidence="2 3">DW4/3-1</strain>
    </source>
</reference>